<proteinExistence type="predicted"/>
<evidence type="ECO:0000313" key="2">
    <source>
        <dbReference type="Proteomes" id="UP000186922"/>
    </source>
</evidence>
<dbReference type="EMBL" id="BDGG01000008">
    <property type="protein sequence ID" value="GAV02713.1"/>
    <property type="molecule type" value="Genomic_DNA"/>
</dbReference>
<accession>A0A1D1VR99</accession>
<comment type="caution">
    <text evidence="1">The sequence shown here is derived from an EMBL/GenBank/DDBJ whole genome shotgun (WGS) entry which is preliminary data.</text>
</comment>
<reference evidence="1 2" key="1">
    <citation type="journal article" date="2016" name="Nat. Commun.">
        <title>Extremotolerant tardigrade genome and improved radiotolerance of human cultured cells by tardigrade-unique protein.</title>
        <authorList>
            <person name="Hashimoto T."/>
            <person name="Horikawa D.D."/>
            <person name="Saito Y."/>
            <person name="Kuwahara H."/>
            <person name="Kozuka-Hata H."/>
            <person name="Shin-I T."/>
            <person name="Minakuchi Y."/>
            <person name="Ohishi K."/>
            <person name="Motoyama A."/>
            <person name="Aizu T."/>
            <person name="Enomoto A."/>
            <person name="Kondo K."/>
            <person name="Tanaka S."/>
            <person name="Hara Y."/>
            <person name="Koshikawa S."/>
            <person name="Sagara H."/>
            <person name="Miura T."/>
            <person name="Yokobori S."/>
            <person name="Miyagawa K."/>
            <person name="Suzuki Y."/>
            <person name="Kubo T."/>
            <person name="Oyama M."/>
            <person name="Kohara Y."/>
            <person name="Fujiyama A."/>
            <person name="Arakawa K."/>
            <person name="Katayama T."/>
            <person name="Toyoda A."/>
            <person name="Kunieda T."/>
        </authorList>
    </citation>
    <scope>NUCLEOTIDE SEQUENCE [LARGE SCALE GENOMIC DNA]</scope>
    <source>
        <strain evidence="1 2">YOKOZUNA-1</strain>
    </source>
</reference>
<name>A0A1D1VR99_RAMVA</name>
<keyword evidence="2" id="KW-1185">Reference proteome</keyword>
<dbReference type="Proteomes" id="UP000186922">
    <property type="component" value="Unassembled WGS sequence"/>
</dbReference>
<gene>
    <name evidence="1" type="primary">RvY_13243-1</name>
    <name evidence="1" type="synonym">RvY_13243.1</name>
    <name evidence="1" type="ORF">RvY_13243</name>
</gene>
<dbReference type="AlphaFoldDB" id="A0A1D1VR99"/>
<protein>
    <submittedName>
        <fullName evidence="1">Uncharacterized protein</fullName>
    </submittedName>
</protein>
<evidence type="ECO:0000313" key="1">
    <source>
        <dbReference type="EMBL" id="GAV02713.1"/>
    </source>
</evidence>
<organism evidence="1 2">
    <name type="scientific">Ramazzottius varieornatus</name>
    <name type="common">Water bear</name>
    <name type="synonym">Tardigrade</name>
    <dbReference type="NCBI Taxonomy" id="947166"/>
    <lineage>
        <taxon>Eukaryota</taxon>
        <taxon>Metazoa</taxon>
        <taxon>Ecdysozoa</taxon>
        <taxon>Tardigrada</taxon>
        <taxon>Eutardigrada</taxon>
        <taxon>Parachela</taxon>
        <taxon>Hypsibioidea</taxon>
        <taxon>Ramazzottiidae</taxon>
        <taxon>Ramazzottius</taxon>
    </lineage>
</organism>
<sequence length="120" mass="13582">MEETAAASRRRVLDSSRASASKATRISWKISVTNTNDMIKWLSRGDSLKSSFTLRREVYCSAAVCKGYSQSRSSPSKFQLRNLVRTESIKTVRFSSEAAIGINWWERFHPPTLSRTFSLG</sequence>